<organism evidence="3">
    <name type="scientific">Streptomyces sp. R33</name>
    <dbReference type="NCBI Taxonomy" id="3238629"/>
    <lineage>
        <taxon>Bacteria</taxon>
        <taxon>Bacillati</taxon>
        <taxon>Actinomycetota</taxon>
        <taxon>Actinomycetes</taxon>
        <taxon>Kitasatosporales</taxon>
        <taxon>Streptomycetaceae</taxon>
        <taxon>Streptomyces</taxon>
    </lineage>
</organism>
<dbReference type="EMBL" id="CP165727">
    <property type="protein sequence ID" value="XDV61722.1"/>
    <property type="molecule type" value="Genomic_DNA"/>
</dbReference>
<protein>
    <submittedName>
        <fullName evidence="3">Uncharacterized protein</fullName>
    </submittedName>
</protein>
<accession>A0AB39XYD1</accession>
<dbReference type="AlphaFoldDB" id="A0AB39XYD1"/>
<sequence length="150" mass="16066">MIGERGGGIRMGAADEREHQDGEGWLTKAEVREIWPQIRPISITAVARANSVRTSAAPSPDLACEPTYHAADVRHVAARIARGEADVAPWQRADSDAARDDATPAPPVRQPVGWGPENVPGLILLAIIVGLILWGLTSPDNHGTVTNFVR</sequence>
<reference evidence="3" key="1">
    <citation type="submission" date="2024-08" db="EMBL/GenBank/DDBJ databases">
        <authorList>
            <person name="Yu S.T."/>
        </authorList>
    </citation>
    <scope>NUCLEOTIDE SEQUENCE</scope>
    <source>
        <strain evidence="3">R33</strain>
    </source>
</reference>
<keyword evidence="2" id="KW-0812">Transmembrane</keyword>
<proteinExistence type="predicted"/>
<feature type="transmembrane region" description="Helical" evidence="2">
    <location>
        <begin position="119"/>
        <end position="137"/>
    </location>
</feature>
<evidence type="ECO:0000313" key="3">
    <source>
        <dbReference type="EMBL" id="XDV61722.1"/>
    </source>
</evidence>
<dbReference type="RefSeq" id="WP_369780416.1">
    <property type="nucleotide sequence ID" value="NZ_CP165727.1"/>
</dbReference>
<name>A0AB39XYD1_9ACTN</name>
<feature type="compositionally biased region" description="Basic and acidic residues" evidence="1">
    <location>
        <begin position="93"/>
        <end position="102"/>
    </location>
</feature>
<evidence type="ECO:0000256" key="1">
    <source>
        <dbReference type="SAM" id="MobiDB-lite"/>
    </source>
</evidence>
<evidence type="ECO:0000256" key="2">
    <source>
        <dbReference type="SAM" id="Phobius"/>
    </source>
</evidence>
<keyword evidence="2" id="KW-0472">Membrane</keyword>
<feature type="region of interest" description="Disordered" evidence="1">
    <location>
        <begin position="85"/>
        <end position="113"/>
    </location>
</feature>
<keyword evidence="2" id="KW-1133">Transmembrane helix</keyword>
<gene>
    <name evidence="3" type="ORF">AB5J51_01540</name>
</gene>